<dbReference type="CDD" id="cd02042">
    <property type="entry name" value="ParAB_family"/>
    <property type="match status" value="1"/>
</dbReference>
<protein>
    <submittedName>
        <fullName evidence="2">Sporulation initiation inhibitor protein soj</fullName>
    </submittedName>
</protein>
<evidence type="ECO:0000313" key="3">
    <source>
        <dbReference type="Proteomes" id="UP000270205"/>
    </source>
</evidence>
<dbReference type="InterPro" id="IPR027417">
    <property type="entry name" value="P-loop_NTPase"/>
</dbReference>
<name>A0A7Z9CEZ6_9FLAO</name>
<dbReference type="Pfam" id="PF13614">
    <property type="entry name" value="AAA_31"/>
    <property type="match status" value="1"/>
</dbReference>
<dbReference type="SUPFAM" id="SSF52540">
    <property type="entry name" value="P-loop containing nucleoside triphosphate hydrolases"/>
    <property type="match status" value="1"/>
</dbReference>
<dbReference type="AlphaFoldDB" id="A0A7Z9CEZ6"/>
<dbReference type="EMBL" id="UYIV01000001">
    <property type="protein sequence ID" value="VDH02638.1"/>
    <property type="molecule type" value="Genomic_DNA"/>
</dbReference>
<evidence type="ECO:0000313" key="2">
    <source>
        <dbReference type="EMBL" id="VDH02638.1"/>
    </source>
</evidence>
<dbReference type="InterPro" id="IPR025669">
    <property type="entry name" value="AAA_dom"/>
</dbReference>
<proteinExistence type="predicted"/>
<dbReference type="PANTHER" id="PTHR13696">
    <property type="entry name" value="P-LOOP CONTAINING NUCLEOSIDE TRIPHOSPHATE HYDROLASE"/>
    <property type="match status" value="1"/>
</dbReference>
<dbReference type="PIRSF" id="PIRSF009320">
    <property type="entry name" value="Nuc_binding_HP_1000"/>
    <property type="match status" value="1"/>
</dbReference>
<reference evidence="2 3" key="1">
    <citation type="submission" date="2018-11" db="EMBL/GenBank/DDBJ databases">
        <authorList>
            <consortium name="Pathogen Informatics"/>
        </authorList>
    </citation>
    <scope>NUCLEOTIDE SEQUENCE [LARGE SCALE GENOMIC DNA]</scope>
    <source>
        <strain evidence="2 3">NCTC12929</strain>
    </source>
</reference>
<sequence length="254" mass="28960">MKTKVISIITEKGGVGKTTTTIHLGAALAEQNKKVLLIDFDAQRNLSIGYKIAKDYSYTIKNLLEKTGEFRLTQKGERLFILAGDRNIEKSKRDRTTLKEMLHILGEKLSFDYIIIDCPPRPLTGDLGLGEMALSSSDYVLSPIEAEEYSIEGIKELLPSLVNIKNKYNSKLEFLGFFFNKVLTNTRNFREYRELALEQAKGYFFNTFIRQDVNVENAKKEGKTIFQIAPNSRASEDYKNLVQEILNKINELNS</sequence>
<dbReference type="Gene3D" id="3.40.50.300">
    <property type="entry name" value="P-loop containing nucleotide triphosphate hydrolases"/>
    <property type="match status" value="1"/>
</dbReference>
<evidence type="ECO:0000259" key="1">
    <source>
        <dbReference type="Pfam" id="PF13614"/>
    </source>
</evidence>
<gene>
    <name evidence="2" type="primary">soj_1</name>
    <name evidence="2" type="ORF">NCTC12929_00101</name>
</gene>
<accession>A0A7Z9CEZ6</accession>
<dbReference type="RefSeq" id="WP_125150391.1">
    <property type="nucleotide sequence ID" value="NZ_UYIV01000001.1"/>
</dbReference>
<dbReference type="Proteomes" id="UP000270205">
    <property type="component" value="Unassembled WGS sequence"/>
</dbReference>
<dbReference type="InterPro" id="IPR050678">
    <property type="entry name" value="DNA_Partitioning_ATPase"/>
</dbReference>
<comment type="caution">
    <text evidence="2">The sequence shown here is derived from an EMBL/GenBank/DDBJ whole genome shotgun (WGS) entry which is preliminary data.</text>
</comment>
<dbReference type="PANTHER" id="PTHR13696:SF99">
    <property type="entry name" value="COBYRINIC ACID AC-DIAMIDE SYNTHASE"/>
    <property type="match status" value="1"/>
</dbReference>
<organism evidence="2 3">
    <name type="scientific">Bergeyella zoohelcum</name>
    <dbReference type="NCBI Taxonomy" id="1015"/>
    <lineage>
        <taxon>Bacteria</taxon>
        <taxon>Pseudomonadati</taxon>
        <taxon>Bacteroidota</taxon>
        <taxon>Flavobacteriia</taxon>
        <taxon>Flavobacteriales</taxon>
        <taxon>Weeksellaceae</taxon>
        <taxon>Bergeyella</taxon>
    </lineage>
</organism>
<feature type="domain" description="AAA" evidence="1">
    <location>
        <begin position="3"/>
        <end position="173"/>
    </location>
</feature>